<reference evidence="4" key="1">
    <citation type="journal article" date="2014" name="Int. J. Syst. Evol. Microbiol.">
        <title>Complete genome sequence of Corynebacterium casei LMG S-19264T (=DSM 44701T), isolated from a smear-ripened cheese.</title>
        <authorList>
            <consortium name="US DOE Joint Genome Institute (JGI-PGF)"/>
            <person name="Walter F."/>
            <person name="Albersmeier A."/>
            <person name="Kalinowski J."/>
            <person name="Ruckert C."/>
        </authorList>
    </citation>
    <scope>NUCLEOTIDE SEQUENCE [LARGE SCALE GENOMIC DNA]</scope>
    <source>
        <strain evidence="4">NBRC 112578</strain>
    </source>
</reference>
<keyword evidence="1" id="KW-0472">Membrane</keyword>
<keyword evidence="1" id="KW-0812">Transmembrane</keyword>
<feature type="transmembrane region" description="Helical" evidence="1">
    <location>
        <begin position="6"/>
        <end position="27"/>
    </location>
</feature>
<keyword evidence="5" id="KW-1185">Reference proteome</keyword>
<evidence type="ECO:0000313" key="3">
    <source>
        <dbReference type="EMBL" id="MFC7138174.1"/>
    </source>
</evidence>
<organism evidence="4 5">
    <name type="scientific">Halobaculum litoreum</name>
    <dbReference type="NCBI Taxonomy" id="3031998"/>
    <lineage>
        <taxon>Archaea</taxon>
        <taxon>Methanobacteriati</taxon>
        <taxon>Methanobacteriota</taxon>
        <taxon>Stenosarchaea group</taxon>
        <taxon>Halobacteria</taxon>
        <taxon>Halobacteriales</taxon>
        <taxon>Haloferacaceae</taxon>
        <taxon>Halobaculum</taxon>
    </lineage>
</organism>
<evidence type="ECO:0000313" key="5">
    <source>
        <dbReference type="Proteomes" id="UP001596368"/>
    </source>
</evidence>
<accession>A0ABD5XYM9</accession>
<evidence type="ECO:0000256" key="1">
    <source>
        <dbReference type="SAM" id="Phobius"/>
    </source>
</evidence>
<dbReference type="AlphaFoldDB" id="A0ABD5XYM9"/>
<dbReference type="EMBL" id="JBHSZG010000008">
    <property type="protein sequence ID" value="MFC7137816.1"/>
    <property type="molecule type" value="Genomic_DNA"/>
</dbReference>
<proteinExistence type="predicted"/>
<dbReference type="EMBL" id="JBHSZG010000008">
    <property type="protein sequence ID" value="MFC7138174.1"/>
    <property type="molecule type" value="Genomic_DNA"/>
</dbReference>
<evidence type="ECO:0000313" key="2">
    <source>
        <dbReference type="EMBL" id="MFC7137816.1"/>
    </source>
</evidence>
<feature type="transmembrane region" description="Helical" evidence="1">
    <location>
        <begin position="39"/>
        <end position="61"/>
    </location>
</feature>
<keyword evidence="1" id="KW-1133">Transmembrane helix</keyword>
<gene>
    <name evidence="2" type="ORF">ACFQRB_17980</name>
    <name evidence="3" type="ORF">ACFQRB_20245</name>
    <name evidence="4" type="ORF">ACFQRB_20485</name>
</gene>
<dbReference type="EMBL" id="JBHSZG010000009">
    <property type="protein sequence ID" value="MFC7138205.1"/>
    <property type="molecule type" value="Genomic_DNA"/>
</dbReference>
<evidence type="ECO:0008006" key="6">
    <source>
        <dbReference type="Google" id="ProtNLM"/>
    </source>
</evidence>
<name>A0ABD5XYM9_9EURY</name>
<reference evidence="4" key="3">
    <citation type="submission" date="2024-09" db="EMBL/GenBank/DDBJ databases">
        <authorList>
            <person name="Sun Q."/>
        </authorList>
    </citation>
    <scope>NUCLEOTIDE SEQUENCE</scope>
    <source>
        <strain evidence="4">NBRC 112578</strain>
    </source>
</reference>
<dbReference type="Proteomes" id="UP001596368">
    <property type="component" value="Unassembled WGS sequence"/>
</dbReference>
<protein>
    <recommendedName>
        <fullName evidence="6">Lycopene cyclase domain-containing protein</fullName>
    </recommendedName>
</protein>
<sequence length="108" mass="11655">MVPAEVLIFNYGVPSVFTVGIVAWILMMRTRGISRSVTLAAGVATAVLIITHVFVVLLLYGELEFITGPQGAFGQRDTTSEILAVLSIQCLNLFAIAGVLYEGRQKLL</sequence>
<reference evidence="5" key="2">
    <citation type="journal article" date="2019" name="Int. J. Syst. Evol. Microbiol.">
        <title>The Global Catalogue of Microorganisms (GCM) 10K type strain sequencing project: providing services to taxonomists for standard genome sequencing and annotation.</title>
        <authorList>
            <consortium name="The Broad Institute Genomics Platform"/>
            <consortium name="The Broad Institute Genome Sequencing Center for Infectious Disease"/>
            <person name="Wu L."/>
            <person name="Ma J."/>
        </authorList>
    </citation>
    <scope>NUCLEOTIDE SEQUENCE [LARGE SCALE GENOMIC DNA]</scope>
    <source>
        <strain evidence="5">DT92</strain>
    </source>
</reference>
<evidence type="ECO:0000313" key="4">
    <source>
        <dbReference type="EMBL" id="MFC7138205.1"/>
    </source>
</evidence>
<comment type="caution">
    <text evidence="4">The sequence shown here is derived from an EMBL/GenBank/DDBJ whole genome shotgun (WGS) entry which is preliminary data.</text>
</comment>
<feature type="transmembrane region" description="Helical" evidence="1">
    <location>
        <begin position="81"/>
        <end position="101"/>
    </location>
</feature>